<organism evidence="13 14">
    <name type="scientific">Pristionchus mayeri</name>
    <dbReference type="NCBI Taxonomy" id="1317129"/>
    <lineage>
        <taxon>Eukaryota</taxon>
        <taxon>Metazoa</taxon>
        <taxon>Ecdysozoa</taxon>
        <taxon>Nematoda</taxon>
        <taxon>Chromadorea</taxon>
        <taxon>Rhabditida</taxon>
        <taxon>Rhabditina</taxon>
        <taxon>Diplogasteromorpha</taxon>
        <taxon>Diplogasteroidea</taxon>
        <taxon>Neodiplogasteridae</taxon>
        <taxon>Pristionchus</taxon>
    </lineage>
</organism>
<name>A0AAN5CZY2_9BILA</name>
<feature type="non-terminal residue" evidence="13">
    <location>
        <position position="1"/>
    </location>
</feature>
<dbReference type="PANTHER" id="PTHR11893:SF6">
    <property type="entry name" value="INNEXIN-16"/>
    <property type="match status" value="1"/>
</dbReference>
<comment type="similarity">
    <text evidence="12">Belongs to the pannexin family.</text>
</comment>
<proteinExistence type="inferred from homology"/>
<keyword evidence="9 12" id="KW-0406">Ion transport</keyword>
<protein>
    <recommendedName>
        <fullName evidence="12">Innexin</fullName>
    </recommendedName>
</protein>
<keyword evidence="14" id="KW-1185">Reference proteome</keyword>
<keyword evidence="6" id="KW-0303">Gap junction</keyword>
<evidence type="ECO:0000256" key="3">
    <source>
        <dbReference type="ARBA" id="ARBA00022448"/>
    </source>
</evidence>
<evidence type="ECO:0000256" key="2">
    <source>
        <dbReference type="ARBA" id="ARBA00004651"/>
    </source>
</evidence>
<dbReference type="EMBL" id="BTRK01000005">
    <property type="protein sequence ID" value="GMR54138.1"/>
    <property type="molecule type" value="Genomic_DNA"/>
</dbReference>
<dbReference type="PANTHER" id="PTHR11893">
    <property type="entry name" value="INNEXIN"/>
    <property type="match status" value="1"/>
</dbReference>
<evidence type="ECO:0000313" key="13">
    <source>
        <dbReference type="EMBL" id="GMR54138.1"/>
    </source>
</evidence>
<evidence type="ECO:0000256" key="8">
    <source>
        <dbReference type="ARBA" id="ARBA00022989"/>
    </source>
</evidence>
<keyword evidence="5 12" id="KW-0812">Transmembrane</keyword>
<dbReference type="AlphaFoldDB" id="A0AAN5CZY2"/>
<dbReference type="GO" id="GO:0005921">
    <property type="term" value="C:gap junction"/>
    <property type="evidence" value="ECO:0007669"/>
    <property type="project" value="UniProtKB-SubCell"/>
</dbReference>
<dbReference type="PROSITE" id="PS51013">
    <property type="entry name" value="PANNEXIN"/>
    <property type="match status" value="1"/>
</dbReference>
<evidence type="ECO:0000256" key="11">
    <source>
        <dbReference type="ARBA" id="ARBA00023303"/>
    </source>
</evidence>
<dbReference type="GO" id="GO:0034220">
    <property type="term" value="P:monoatomic ion transmembrane transport"/>
    <property type="evidence" value="ECO:0007669"/>
    <property type="project" value="UniProtKB-KW"/>
</dbReference>
<keyword evidence="4" id="KW-1003">Cell membrane</keyword>
<evidence type="ECO:0000256" key="1">
    <source>
        <dbReference type="ARBA" id="ARBA00004610"/>
    </source>
</evidence>
<keyword evidence="7" id="KW-0965">Cell junction</keyword>
<dbReference type="InterPro" id="IPR000990">
    <property type="entry name" value="Innexin"/>
</dbReference>
<dbReference type="PRINTS" id="PR01262">
    <property type="entry name" value="INNEXIN"/>
</dbReference>
<dbReference type="Pfam" id="PF00876">
    <property type="entry name" value="Innexin"/>
    <property type="match status" value="1"/>
</dbReference>
<feature type="transmembrane region" description="Helical" evidence="12">
    <location>
        <begin position="42"/>
        <end position="62"/>
    </location>
</feature>
<evidence type="ECO:0000256" key="12">
    <source>
        <dbReference type="RuleBase" id="RU010713"/>
    </source>
</evidence>
<dbReference type="Proteomes" id="UP001328107">
    <property type="component" value="Unassembled WGS sequence"/>
</dbReference>
<reference evidence="14" key="1">
    <citation type="submission" date="2022-10" db="EMBL/GenBank/DDBJ databases">
        <title>Genome assembly of Pristionchus species.</title>
        <authorList>
            <person name="Yoshida K."/>
            <person name="Sommer R.J."/>
        </authorList>
    </citation>
    <scope>NUCLEOTIDE SEQUENCE [LARGE SCALE GENOMIC DNA]</scope>
    <source>
        <strain evidence="14">RS5460</strain>
    </source>
</reference>
<feature type="transmembrane region" description="Helical" evidence="12">
    <location>
        <begin position="207"/>
        <end position="230"/>
    </location>
</feature>
<sequence length="378" mass="43450">PSSSPHSFVLRRSLLEMLANINGYIANVKSTHDDDSVDRLNYVYTIYLLLGFAITLFAKNYVGEPIQCWVPAQWTGIWEKFSESYCFVENTYFVPMNASLPSSPVVRQNKEMIYYQWVPFALSAMALAFFIPRGVWKVLSINSGLTLGEIMSAARKDAKKKKTEETSDALRPAFEHCVYDPTTATADHRTYLANVYLTMKILEVVNVIAQLLLINIWLGTDYTFWGFGILRDMLSGRQWQHSGHFPRVAYCDLSVREMGNINNWTVQCVLMVNMFNEKIFIFLWFWFALVSILSVYSLIKWIYLLLNDNNHQSYLEDLLADMPSTAQDREIFYRKHLNRDGILLLRLVDENCGRIVASDIAQKMFKPSTTEAASPTSP</sequence>
<feature type="transmembrane region" description="Helical" evidence="12">
    <location>
        <begin position="112"/>
        <end position="131"/>
    </location>
</feature>
<keyword evidence="3 12" id="KW-0813">Transport</keyword>
<comment type="subcellular location">
    <subcellularLocation>
        <location evidence="1">Cell junction</location>
        <location evidence="1">Gap junction</location>
    </subcellularLocation>
    <subcellularLocation>
        <location evidence="2 12">Cell membrane</location>
        <topology evidence="2 12">Multi-pass membrane protein</topology>
    </subcellularLocation>
</comment>
<evidence type="ECO:0000256" key="7">
    <source>
        <dbReference type="ARBA" id="ARBA00022949"/>
    </source>
</evidence>
<comment type="caution">
    <text evidence="13">The sequence shown here is derived from an EMBL/GenBank/DDBJ whole genome shotgun (WGS) entry which is preliminary data.</text>
</comment>
<evidence type="ECO:0000256" key="9">
    <source>
        <dbReference type="ARBA" id="ARBA00023065"/>
    </source>
</evidence>
<keyword evidence="10 12" id="KW-0472">Membrane</keyword>
<feature type="transmembrane region" description="Helical" evidence="12">
    <location>
        <begin position="279"/>
        <end position="303"/>
    </location>
</feature>
<dbReference type="GO" id="GO:0005886">
    <property type="term" value="C:plasma membrane"/>
    <property type="evidence" value="ECO:0007669"/>
    <property type="project" value="UniProtKB-SubCell"/>
</dbReference>
<dbReference type="GO" id="GO:0005243">
    <property type="term" value="F:gap junction channel activity"/>
    <property type="evidence" value="ECO:0007669"/>
    <property type="project" value="TreeGrafter"/>
</dbReference>
<evidence type="ECO:0000313" key="14">
    <source>
        <dbReference type="Proteomes" id="UP001328107"/>
    </source>
</evidence>
<gene>
    <name evidence="12" type="primary">inx</name>
    <name evidence="13" type="ORF">PMAYCL1PPCAC_24333</name>
</gene>
<keyword evidence="11 12" id="KW-0407">Ion channel</keyword>
<accession>A0AAN5CZY2</accession>
<evidence type="ECO:0000256" key="10">
    <source>
        <dbReference type="ARBA" id="ARBA00023136"/>
    </source>
</evidence>
<comment type="function">
    <text evidence="12">Structural component of the gap junctions.</text>
</comment>
<keyword evidence="8 12" id="KW-1133">Transmembrane helix</keyword>
<evidence type="ECO:0000256" key="5">
    <source>
        <dbReference type="ARBA" id="ARBA00022692"/>
    </source>
</evidence>
<evidence type="ECO:0000256" key="4">
    <source>
        <dbReference type="ARBA" id="ARBA00022475"/>
    </source>
</evidence>
<evidence type="ECO:0000256" key="6">
    <source>
        <dbReference type="ARBA" id="ARBA00022868"/>
    </source>
</evidence>